<evidence type="ECO:0000313" key="3">
    <source>
        <dbReference type="Proteomes" id="UP000321812"/>
    </source>
</evidence>
<dbReference type="Proteomes" id="UP000321812">
    <property type="component" value="Unassembled WGS sequence"/>
</dbReference>
<gene>
    <name evidence="2" type="ORF">YZ82_02080</name>
</gene>
<dbReference type="PANTHER" id="PTHR34301">
    <property type="entry name" value="DNA-BINDING PROTEIN-RELATED"/>
    <property type="match status" value="1"/>
</dbReference>
<dbReference type="RefSeq" id="WP_147496950.1">
    <property type="nucleotide sequence ID" value="NZ_VOAP01000009.1"/>
</dbReference>
<evidence type="ECO:0000313" key="2">
    <source>
        <dbReference type="EMBL" id="TWO21798.1"/>
    </source>
</evidence>
<comment type="caution">
    <text evidence="2">The sequence shown here is derived from an EMBL/GenBank/DDBJ whole genome shotgun (WGS) entry which is preliminary data.</text>
</comment>
<proteinExistence type="predicted"/>
<dbReference type="Pfam" id="PF01637">
    <property type="entry name" value="ATPase_2"/>
    <property type="match status" value="1"/>
</dbReference>
<protein>
    <submittedName>
        <fullName evidence="2">ATP-binding protein</fullName>
    </submittedName>
</protein>
<dbReference type="SUPFAM" id="SSF52540">
    <property type="entry name" value="P-loop containing nucleoside triphosphate hydrolases"/>
    <property type="match status" value="1"/>
</dbReference>
<dbReference type="Gene3D" id="3.40.50.300">
    <property type="entry name" value="P-loop containing nucleotide triphosphate hydrolases"/>
    <property type="match status" value="1"/>
</dbReference>
<dbReference type="InterPro" id="IPR011579">
    <property type="entry name" value="ATPase_dom"/>
</dbReference>
<keyword evidence="2" id="KW-0067">ATP-binding</keyword>
<evidence type="ECO:0000259" key="1">
    <source>
        <dbReference type="Pfam" id="PF01637"/>
    </source>
</evidence>
<dbReference type="InterPro" id="IPR027417">
    <property type="entry name" value="P-loop_NTPase"/>
</dbReference>
<name>A0A562XI31_CAMHY</name>
<feature type="domain" description="ATPase" evidence="1">
    <location>
        <begin position="13"/>
        <end position="254"/>
    </location>
</feature>
<accession>A0A562XI31</accession>
<dbReference type="AlphaFoldDB" id="A0A562XI31"/>
<dbReference type="PANTHER" id="PTHR34301:SF8">
    <property type="entry name" value="ATPASE DOMAIN-CONTAINING PROTEIN"/>
    <property type="match status" value="1"/>
</dbReference>
<dbReference type="GO" id="GO:0005524">
    <property type="term" value="F:ATP binding"/>
    <property type="evidence" value="ECO:0007669"/>
    <property type="project" value="UniProtKB-KW"/>
</dbReference>
<dbReference type="EMBL" id="VOAP01000009">
    <property type="protein sequence ID" value="TWO21798.1"/>
    <property type="molecule type" value="Genomic_DNA"/>
</dbReference>
<keyword evidence="2" id="KW-0547">Nucleotide-binding</keyword>
<reference evidence="2 3" key="1">
    <citation type="submission" date="2019-07" db="EMBL/GenBank/DDBJ databases">
        <title>Rapid identification of Enteric Bacteria from Whole Genome Sequences (WGS) using Average Nucleotide Identity (ANI).</title>
        <authorList>
            <person name="Lane C."/>
        </authorList>
    </citation>
    <scope>NUCLEOTIDE SEQUENCE [LARGE SCALE GENOMIC DNA]</scope>
    <source>
        <strain evidence="2 3">D2411</strain>
    </source>
</reference>
<organism evidence="2 3">
    <name type="scientific">Campylobacter hyointestinalis</name>
    <dbReference type="NCBI Taxonomy" id="198"/>
    <lineage>
        <taxon>Bacteria</taxon>
        <taxon>Pseudomonadati</taxon>
        <taxon>Campylobacterota</taxon>
        <taxon>Epsilonproteobacteria</taxon>
        <taxon>Campylobacterales</taxon>
        <taxon>Campylobacteraceae</taxon>
        <taxon>Campylobacter</taxon>
    </lineage>
</organism>
<sequence length="380" mass="44188">MFKTGSPVKGDDFIDRKKHLPIFKAYLENNQHIMIKAPRRFGKTSLIKQVFEHEKAFNYIYIDLRRAMDLASLSNQILEKAYGFAGIDGFFEQFKKSITELLKTIQKVKIDDIGEITLKHLENGVKDEREYFLHSLEVVEKISEKKNLNIKFVFDEFQDILRISDDFILEQIRSVVQHHQNVTYIFLGSIESVMTKIFSSKISPFFHFAKIIKLDGLDIEELFDYAKEVFDKKDISLDHSLSNMLKFLNGHPDYSIQVLQTLYYKTTVESIKFIDYSLCVEVLTSVIIANKPYLEELISKTKQKKSHYEVLHAIANGYSSNLNPKSLYSIHSSLEDMGLIRKIGRGEYKINDIFLEILLKQKDDELILENKIIIDDFLGA</sequence>